<name>A0A1G1YIB3_9BACT</name>
<gene>
    <name evidence="1" type="ORF">A3J59_04125</name>
</gene>
<evidence type="ECO:0000313" key="1">
    <source>
        <dbReference type="EMBL" id="OGY52075.1"/>
    </source>
</evidence>
<proteinExistence type="predicted"/>
<organism evidence="1 2">
    <name type="scientific">Candidatus Buchananbacteria bacterium RIFCSPHIGHO2_02_FULL_56_16</name>
    <dbReference type="NCBI Taxonomy" id="1797542"/>
    <lineage>
        <taxon>Bacteria</taxon>
        <taxon>Candidatus Buchananiibacteriota</taxon>
    </lineage>
</organism>
<dbReference type="AlphaFoldDB" id="A0A1G1YIB3"/>
<evidence type="ECO:0000313" key="2">
    <source>
        <dbReference type="Proteomes" id="UP000177310"/>
    </source>
</evidence>
<reference evidence="1 2" key="1">
    <citation type="journal article" date="2016" name="Nat. Commun.">
        <title>Thousands of microbial genomes shed light on interconnected biogeochemical processes in an aquifer system.</title>
        <authorList>
            <person name="Anantharaman K."/>
            <person name="Brown C.T."/>
            <person name="Hug L.A."/>
            <person name="Sharon I."/>
            <person name="Castelle C.J."/>
            <person name="Probst A.J."/>
            <person name="Thomas B.C."/>
            <person name="Singh A."/>
            <person name="Wilkins M.J."/>
            <person name="Karaoz U."/>
            <person name="Brodie E.L."/>
            <person name="Williams K.H."/>
            <person name="Hubbard S.S."/>
            <person name="Banfield J.F."/>
        </authorList>
    </citation>
    <scope>NUCLEOTIDE SEQUENCE [LARGE SCALE GENOMIC DNA]</scope>
</reference>
<dbReference type="Proteomes" id="UP000177310">
    <property type="component" value="Unassembled WGS sequence"/>
</dbReference>
<comment type="caution">
    <text evidence="1">The sequence shown here is derived from an EMBL/GenBank/DDBJ whole genome shotgun (WGS) entry which is preliminary data.</text>
</comment>
<accession>A0A1G1YIB3</accession>
<dbReference type="EMBL" id="MHIL01000010">
    <property type="protein sequence ID" value="OGY52075.1"/>
    <property type="molecule type" value="Genomic_DNA"/>
</dbReference>
<sequence>MPVQSKSRPVPKARRTLEIFCPPNQITSTNDYKRAHDLAERLAELPQRNSEQQEYFDALIDLITAYQEWEAEPDADVSTTQIKRRLRHG</sequence>
<protein>
    <submittedName>
        <fullName evidence="1">Uncharacterized protein</fullName>
    </submittedName>
</protein>
<dbReference type="STRING" id="1797542.A3J59_04125"/>